<reference evidence="1 2" key="1">
    <citation type="submission" date="2020-05" db="EMBL/GenBank/DDBJ databases">
        <title>Genomic Encyclopedia of Type Strains, Phase IV (KMG-V): Genome sequencing to study the core and pangenomes of soil and plant-associated prokaryotes.</title>
        <authorList>
            <person name="Whitman W."/>
        </authorList>
    </citation>
    <scope>NUCLEOTIDE SEQUENCE [LARGE SCALE GENOMIC DNA]</scope>
    <source>
        <strain evidence="1 2">9A</strain>
    </source>
</reference>
<dbReference type="Pfam" id="PF20391">
    <property type="entry name" value="DUF6686"/>
    <property type="match status" value="1"/>
</dbReference>
<comment type="caution">
    <text evidence="1">The sequence shown here is derived from an EMBL/GenBank/DDBJ whole genome shotgun (WGS) entry which is preliminary data.</text>
</comment>
<sequence>MAKFLHHNAFGYCVRCPRTGYLHLCFGPVAMALTPVEFAGFRESVAATAYQVAQHPVADAGARCVALRTPAERLALVFTRAELAQLQELVEMTALLLETETLLGGPPPAGYCAGCPRGGGDPQ</sequence>
<evidence type="ECO:0000313" key="1">
    <source>
        <dbReference type="EMBL" id="NRT20766.1"/>
    </source>
</evidence>
<gene>
    <name evidence="1" type="ORF">HNP98_003610</name>
</gene>
<accession>A0ABX2FWC7</accession>
<organism evidence="1 2">
    <name type="scientific">Hymenobacter caeli</name>
    <dbReference type="NCBI Taxonomy" id="2735894"/>
    <lineage>
        <taxon>Bacteria</taxon>
        <taxon>Pseudomonadati</taxon>
        <taxon>Bacteroidota</taxon>
        <taxon>Cytophagia</taxon>
        <taxon>Cytophagales</taxon>
        <taxon>Hymenobacteraceae</taxon>
        <taxon>Hymenobacter</taxon>
    </lineage>
</organism>
<name>A0ABX2FWC7_9BACT</name>
<dbReference type="EMBL" id="JABSNP010000020">
    <property type="protein sequence ID" value="NRT20766.1"/>
    <property type="molecule type" value="Genomic_DNA"/>
</dbReference>
<dbReference type="InterPro" id="IPR046508">
    <property type="entry name" value="DUF6686"/>
</dbReference>
<dbReference type="RefSeq" id="WP_173811533.1">
    <property type="nucleotide sequence ID" value="NZ_JABSNP010000020.1"/>
</dbReference>
<protein>
    <submittedName>
        <fullName evidence="1">Uncharacterized protein</fullName>
    </submittedName>
</protein>
<dbReference type="Proteomes" id="UP000779507">
    <property type="component" value="Unassembled WGS sequence"/>
</dbReference>
<proteinExistence type="predicted"/>
<evidence type="ECO:0000313" key="2">
    <source>
        <dbReference type="Proteomes" id="UP000779507"/>
    </source>
</evidence>
<keyword evidence="2" id="KW-1185">Reference proteome</keyword>